<protein>
    <submittedName>
        <fullName evidence="2">Uncharacterized protein</fullName>
    </submittedName>
</protein>
<proteinExistence type="predicted"/>
<feature type="compositionally biased region" description="Basic and acidic residues" evidence="1">
    <location>
        <begin position="313"/>
        <end position="328"/>
    </location>
</feature>
<feature type="compositionally biased region" description="Basic residues" evidence="1">
    <location>
        <begin position="518"/>
        <end position="527"/>
    </location>
</feature>
<organism evidence="2">
    <name type="scientific">uncultured Thermomicrobiales bacterium</name>
    <dbReference type="NCBI Taxonomy" id="1645740"/>
    <lineage>
        <taxon>Bacteria</taxon>
        <taxon>Pseudomonadati</taxon>
        <taxon>Thermomicrobiota</taxon>
        <taxon>Thermomicrobia</taxon>
        <taxon>Thermomicrobiales</taxon>
        <taxon>environmental samples</taxon>
    </lineage>
</organism>
<sequence length="581" mass="62986">GSPQTTQPQRLPGKSRRITALDDADIRPGAAAAARQRRHRRDDARAARPRRAVGNRDDARADAIRGDRRDAPALRPAHADATGGHPRRSRRAVGHHARQPDRRGRATRRRAGACGARDRRFDGGQPRRHPSPAGSGRGPDADAGERGGEPTGDADTDAKPRPFQRGGRCGDPPAKSRGPRWRCRRADPDAVSPPRRQRLIQHSADPDAVSPPRRQRLIQHSADPDPDAGRPDIDADASAPDPDARPARSDLARSRLEDLQLRSHLHAGYRAGPADRRASLGDDLAHLHHRRCEHPESGAGDDRRGGTGRRRLQGHDPRHAADQQHPRDDQLHRAGRHLGIGRGAVPADAHRPHAWTSESRHGDASARHHAGCLADASVHHHPGPVAQTQRDGDAPGGFAHPRPEPTDRSGGDRRRAGVADRCGDHAGERRCGPGDAPHDGPGLGHLPPAAPWQPDPARPDDSGQARPRRCRARGLPPLADEPRAARGDGARTQCRLERGRGRRRLSGSRSDGPAGSARQHRLHRQRGRGASGDRLGSRHRWQDELPSPALRLRGDRHPRQPAQGTAGVGAVPSLHRRDSPL</sequence>
<feature type="region of interest" description="Disordered" evidence="1">
    <location>
        <begin position="342"/>
        <end position="581"/>
    </location>
</feature>
<feature type="compositionally biased region" description="Basic and acidic residues" evidence="1">
    <location>
        <begin position="480"/>
        <end position="499"/>
    </location>
</feature>
<feature type="non-terminal residue" evidence="2">
    <location>
        <position position="581"/>
    </location>
</feature>
<feature type="compositionally biased region" description="Basic and acidic residues" evidence="1">
    <location>
        <begin position="139"/>
        <end position="148"/>
    </location>
</feature>
<feature type="region of interest" description="Disordered" evidence="1">
    <location>
        <begin position="289"/>
        <end position="328"/>
    </location>
</feature>
<accession>A0A6J4VF95</accession>
<dbReference type="AlphaFoldDB" id="A0A6J4VF95"/>
<feature type="compositionally biased region" description="Basic and acidic residues" evidence="1">
    <location>
        <begin position="54"/>
        <end position="72"/>
    </location>
</feature>
<reference evidence="2" key="1">
    <citation type="submission" date="2020-02" db="EMBL/GenBank/DDBJ databases">
        <authorList>
            <person name="Meier V. D."/>
        </authorList>
    </citation>
    <scope>NUCLEOTIDE SEQUENCE</scope>
    <source>
        <strain evidence="2">AVDCRST_MAG18</strain>
    </source>
</reference>
<feature type="non-terminal residue" evidence="2">
    <location>
        <position position="1"/>
    </location>
</feature>
<gene>
    <name evidence="2" type="ORF">AVDCRST_MAG18-2563</name>
</gene>
<feature type="region of interest" description="Disordered" evidence="1">
    <location>
        <begin position="1"/>
        <end position="256"/>
    </location>
</feature>
<feature type="compositionally biased region" description="Basic and acidic residues" evidence="1">
    <location>
        <begin position="293"/>
        <end position="305"/>
    </location>
</feature>
<feature type="compositionally biased region" description="Basic and acidic residues" evidence="1">
    <location>
        <begin position="401"/>
        <end position="438"/>
    </location>
</feature>
<name>A0A6J4VF95_9BACT</name>
<evidence type="ECO:0000256" key="1">
    <source>
        <dbReference type="SAM" id="MobiDB-lite"/>
    </source>
</evidence>
<feature type="compositionally biased region" description="Basic and acidic residues" evidence="1">
    <location>
        <begin position="242"/>
        <end position="256"/>
    </location>
</feature>
<evidence type="ECO:0000313" key="2">
    <source>
        <dbReference type="EMBL" id="CAA9576137.1"/>
    </source>
</evidence>
<dbReference type="EMBL" id="CADCWN010000197">
    <property type="protein sequence ID" value="CAA9576137.1"/>
    <property type="molecule type" value="Genomic_DNA"/>
</dbReference>
<feature type="compositionally biased region" description="Basic residues" evidence="1">
    <location>
        <begin position="85"/>
        <end position="97"/>
    </location>
</feature>